<reference evidence="2" key="1">
    <citation type="submission" date="2025-05" db="UniProtKB">
        <authorList>
            <consortium name="EnsemblMetazoa"/>
        </authorList>
    </citation>
    <scope>IDENTIFICATION</scope>
</reference>
<keyword evidence="3" id="KW-1185">Reference proteome</keyword>
<protein>
    <submittedName>
        <fullName evidence="2">Uncharacterized protein</fullName>
    </submittedName>
</protein>
<evidence type="ECO:0000256" key="1">
    <source>
        <dbReference type="SAM" id="MobiDB-lite"/>
    </source>
</evidence>
<name>A0ABM5KE27_DIAVI</name>
<proteinExistence type="predicted"/>
<dbReference type="PANTHER" id="PTHR17611">
    <property type="entry name" value="DNA SEGMENT, CHR 5, ERATO DOI 579, EXPRESSED"/>
    <property type="match status" value="1"/>
</dbReference>
<dbReference type="GeneID" id="114341448"/>
<feature type="compositionally biased region" description="Basic residues" evidence="1">
    <location>
        <begin position="153"/>
        <end position="162"/>
    </location>
</feature>
<evidence type="ECO:0000313" key="3">
    <source>
        <dbReference type="Proteomes" id="UP001652700"/>
    </source>
</evidence>
<accession>A0ABM5KE27</accession>
<evidence type="ECO:0000313" key="2">
    <source>
        <dbReference type="EnsemblMetazoa" id="XP_050508439.1"/>
    </source>
</evidence>
<feature type="compositionally biased region" description="Basic and acidic residues" evidence="1">
    <location>
        <begin position="171"/>
        <end position="180"/>
    </location>
</feature>
<dbReference type="PANTHER" id="PTHR17611:SF3">
    <property type="entry name" value="DNA SEGMENT, CHR 5, ERATO DOI 579, EXPRESSED"/>
    <property type="match status" value="1"/>
</dbReference>
<dbReference type="InterPro" id="IPR027871">
    <property type="entry name" value="DUF4603"/>
</dbReference>
<dbReference type="EnsemblMetazoa" id="XM_050652482.1">
    <property type="protein sequence ID" value="XP_050508439.1"/>
    <property type="gene ID" value="LOC114341448"/>
</dbReference>
<dbReference type="Proteomes" id="UP001652700">
    <property type="component" value="Unplaced"/>
</dbReference>
<dbReference type="RefSeq" id="XP_050508439.1">
    <property type="nucleotide sequence ID" value="XM_050652482.1"/>
</dbReference>
<sequence>MKYPQVVSMPSAVSNWLDEQLEARGIDAVVYTRYILSLLHSHTVDVLYPEDDFQFPYSHSKKNCEIESLVDELCEKLKEVNSETTFPHFNSSEVIAETVYESKKITPQELAEKYYAAFPPLCPQSPSESKLLSLIPKWRNVTASSSPLVTSPIKKKSTRKNLKIGNGNRSHAKESHDTMKARNQTKQRLNCLARNKNNLRNNATFNGWDLSFYPANNKKFANIKRKEDQSDMEESFDQCVEINSNIWDNEDEVNMYEDLPVDIIDLLDSPRPSDDTVEMMNIANMRDTGKRRFIPYGTSIMSSIWSTDQDVTFDNNFNSTIDASQNVANNTEFTLDFKFSAISIDNPSVNSSFDDWPPANSMVENETNALFETNKDFRHKYFSNDFHSLPGNWSVGEGRKVDEEKEIYETEKLLAFSLMKLNHNKEKSGFQEVTPRSASQPKAFNPFGKSVNTFNFKADRDFIENSDKEDLLTSERSHFKPICEKDEVRHQSKYADGATFIISNNLDKVDYKRSESGTMWLETEFGQTKKYYEYKTHGKHVFTDSVELILKFSINENDKACQTDDWESDNEVENYTKVENKMSVNEMPQSSTNNDDHLENPQHHCACPDLTTANATTTALNKDNSSACPTNLIQRPESMLSEVVWKYEEKSCEKCHGNNMAWSNNDWSSSNKGQVDSDWAENGLRSIWSGGEICQNCLVLNGSNLPRPAPNHQLREDISQDGEQLLSDLSTIQKCYMDDLPVVAERSLDILELLSSGVVPKERKRRHSLTVDHNPDTWSFASRIEEDCLMQLAALPALRAVTL</sequence>
<feature type="region of interest" description="Disordered" evidence="1">
    <location>
        <begin position="149"/>
        <end position="183"/>
    </location>
</feature>
<organism evidence="2 3">
    <name type="scientific">Diabrotica virgifera virgifera</name>
    <name type="common">western corn rootworm</name>
    <dbReference type="NCBI Taxonomy" id="50390"/>
    <lineage>
        <taxon>Eukaryota</taxon>
        <taxon>Metazoa</taxon>
        <taxon>Ecdysozoa</taxon>
        <taxon>Arthropoda</taxon>
        <taxon>Hexapoda</taxon>
        <taxon>Insecta</taxon>
        <taxon>Pterygota</taxon>
        <taxon>Neoptera</taxon>
        <taxon>Endopterygota</taxon>
        <taxon>Coleoptera</taxon>
        <taxon>Polyphaga</taxon>
        <taxon>Cucujiformia</taxon>
        <taxon>Chrysomeloidea</taxon>
        <taxon>Chrysomelidae</taxon>
        <taxon>Galerucinae</taxon>
        <taxon>Diabroticina</taxon>
        <taxon>Diabroticites</taxon>
        <taxon>Diabrotica</taxon>
    </lineage>
</organism>